<dbReference type="OrthoDB" id="10384232at2759"/>
<dbReference type="EMBL" id="ML995834">
    <property type="protein sequence ID" value="KAF2769429.1"/>
    <property type="molecule type" value="Genomic_DNA"/>
</dbReference>
<organism evidence="1 2">
    <name type="scientific">Teratosphaeria nubilosa</name>
    <dbReference type="NCBI Taxonomy" id="161662"/>
    <lineage>
        <taxon>Eukaryota</taxon>
        <taxon>Fungi</taxon>
        <taxon>Dikarya</taxon>
        <taxon>Ascomycota</taxon>
        <taxon>Pezizomycotina</taxon>
        <taxon>Dothideomycetes</taxon>
        <taxon>Dothideomycetidae</taxon>
        <taxon>Mycosphaerellales</taxon>
        <taxon>Teratosphaeriaceae</taxon>
        <taxon>Teratosphaeria</taxon>
    </lineage>
</organism>
<dbReference type="AlphaFoldDB" id="A0A6G1LA31"/>
<evidence type="ECO:0000313" key="1">
    <source>
        <dbReference type="EMBL" id="KAF2769429.1"/>
    </source>
</evidence>
<accession>A0A6G1LA31</accession>
<reference evidence="1" key="1">
    <citation type="journal article" date="2020" name="Stud. Mycol.">
        <title>101 Dothideomycetes genomes: a test case for predicting lifestyles and emergence of pathogens.</title>
        <authorList>
            <person name="Haridas S."/>
            <person name="Albert R."/>
            <person name="Binder M."/>
            <person name="Bloem J."/>
            <person name="Labutti K."/>
            <person name="Salamov A."/>
            <person name="Andreopoulos B."/>
            <person name="Baker S."/>
            <person name="Barry K."/>
            <person name="Bills G."/>
            <person name="Bluhm B."/>
            <person name="Cannon C."/>
            <person name="Castanera R."/>
            <person name="Culley D."/>
            <person name="Daum C."/>
            <person name="Ezra D."/>
            <person name="Gonzalez J."/>
            <person name="Henrissat B."/>
            <person name="Kuo A."/>
            <person name="Liang C."/>
            <person name="Lipzen A."/>
            <person name="Lutzoni F."/>
            <person name="Magnuson J."/>
            <person name="Mondo S."/>
            <person name="Nolan M."/>
            <person name="Ohm R."/>
            <person name="Pangilinan J."/>
            <person name="Park H.-J."/>
            <person name="Ramirez L."/>
            <person name="Alfaro M."/>
            <person name="Sun H."/>
            <person name="Tritt A."/>
            <person name="Yoshinaga Y."/>
            <person name="Zwiers L.-H."/>
            <person name="Turgeon B."/>
            <person name="Goodwin S."/>
            <person name="Spatafora J."/>
            <person name="Crous P."/>
            <person name="Grigoriev I."/>
        </authorList>
    </citation>
    <scope>NUCLEOTIDE SEQUENCE</scope>
    <source>
        <strain evidence="1">CBS 116005</strain>
    </source>
</reference>
<sequence>MLNEPELDEITIQNDVDHQQLNAEQHEIIACLQTEFHERTGALKAQHQEALRERDEKLERWKKVHQKTLNELRHENAGLKKSLKDRGAKIEKFGRLAKVAKRALKDFAVVEGMEEESAIFIDE</sequence>
<gene>
    <name evidence="1" type="ORF">EJ03DRAFT_351374</name>
</gene>
<dbReference type="Proteomes" id="UP000799436">
    <property type="component" value="Unassembled WGS sequence"/>
</dbReference>
<proteinExistence type="predicted"/>
<name>A0A6G1LA31_9PEZI</name>
<keyword evidence="2" id="KW-1185">Reference proteome</keyword>
<evidence type="ECO:0000313" key="2">
    <source>
        <dbReference type="Proteomes" id="UP000799436"/>
    </source>
</evidence>
<protein>
    <submittedName>
        <fullName evidence="1">Uncharacterized protein</fullName>
    </submittedName>
</protein>